<sequence length="66" mass="7391">MTGRLLNWRDPARHWNWAGPLPCRYCGGLTQLLDSKRSPAHKVCAEQALETQAAEQAAANDWKSTL</sequence>
<comment type="caution">
    <text evidence="1">The sequence shown here is derived from an EMBL/GenBank/DDBJ whole genome shotgun (WGS) entry which is preliminary data.</text>
</comment>
<evidence type="ECO:0000313" key="2">
    <source>
        <dbReference type="Proteomes" id="UP001592582"/>
    </source>
</evidence>
<keyword evidence="2" id="KW-1185">Reference proteome</keyword>
<reference evidence="1 2" key="1">
    <citation type="submission" date="2024-09" db="EMBL/GenBank/DDBJ databases">
        <authorList>
            <person name="Lee S.D."/>
        </authorList>
    </citation>
    <scope>NUCLEOTIDE SEQUENCE [LARGE SCALE GENOMIC DNA]</scope>
    <source>
        <strain evidence="1 2">N1-1</strain>
    </source>
</reference>
<accession>A0ABV6V9H2</accession>
<evidence type="ECO:0000313" key="1">
    <source>
        <dbReference type="EMBL" id="MFC1410360.1"/>
    </source>
</evidence>
<organism evidence="1 2">
    <name type="scientific">Streptacidiphilus alkalitolerans</name>
    <dbReference type="NCBI Taxonomy" id="3342712"/>
    <lineage>
        <taxon>Bacteria</taxon>
        <taxon>Bacillati</taxon>
        <taxon>Actinomycetota</taxon>
        <taxon>Actinomycetes</taxon>
        <taxon>Kitasatosporales</taxon>
        <taxon>Streptomycetaceae</taxon>
        <taxon>Streptacidiphilus</taxon>
    </lineage>
</organism>
<protein>
    <submittedName>
        <fullName evidence="1">Uncharacterized protein</fullName>
    </submittedName>
</protein>
<gene>
    <name evidence="1" type="ORF">ACEZDG_13905</name>
</gene>
<proteinExistence type="predicted"/>
<name>A0ABV6V9H2_9ACTN</name>
<dbReference type="Proteomes" id="UP001592582">
    <property type="component" value="Unassembled WGS sequence"/>
</dbReference>
<dbReference type="EMBL" id="JBHEZX010000005">
    <property type="protein sequence ID" value="MFC1410360.1"/>
    <property type="molecule type" value="Genomic_DNA"/>
</dbReference>